<evidence type="ECO:0000313" key="5">
    <source>
        <dbReference type="EMBL" id="GFU28473.1"/>
    </source>
</evidence>
<organism evidence="5 6">
    <name type="scientific">Nephila pilipes</name>
    <name type="common">Giant wood spider</name>
    <name type="synonym">Nephila maculata</name>
    <dbReference type="NCBI Taxonomy" id="299642"/>
    <lineage>
        <taxon>Eukaryota</taxon>
        <taxon>Metazoa</taxon>
        <taxon>Ecdysozoa</taxon>
        <taxon>Arthropoda</taxon>
        <taxon>Chelicerata</taxon>
        <taxon>Arachnida</taxon>
        <taxon>Araneae</taxon>
        <taxon>Araneomorphae</taxon>
        <taxon>Entelegynae</taxon>
        <taxon>Araneoidea</taxon>
        <taxon>Nephilidae</taxon>
        <taxon>Nephila</taxon>
    </lineage>
</organism>
<evidence type="ECO:0000256" key="3">
    <source>
        <dbReference type="ARBA" id="ARBA00023242"/>
    </source>
</evidence>
<dbReference type="InterPro" id="IPR010912">
    <property type="entry name" value="SPOC_met"/>
</dbReference>
<gene>
    <name evidence="5" type="primary">putative</name>
    <name evidence="5" type="ORF">NPIL_206221</name>
</gene>
<dbReference type="SUPFAM" id="SSF100939">
    <property type="entry name" value="SPOC domain-like"/>
    <property type="match status" value="1"/>
</dbReference>
<dbReference type="GO" id="GO:0005634">
    <property type="term" value="C:nucleus"/>
    <property type="evidence" value="ECO:0007669"/>
    <property type="project" value="UniProtKB-SubCell"/>
</dbReference>
<reference evidence="5" key="1">
    <citation type="submission" date="2020-08" db="EMBL/GenBank/DDBJ databases">
        <title>Multicomponent nature underlies the extraordinary mechanical properties of spider dragline silk.</title>
        <authorList>
            <person name="Kono N."/>
            <person name="Nakamura H."/>
            <person name="Mori M."/>
            <person name="Yoshida Y."/>
            <person name="Ohtoshi R."/>
            <person name="Malay A.D."/>
            <person name="Moran D.A.P."/>
            <person name="Tomita M."/>
            <person name="Numata K."/>
            <person name="Arakawa K."/>
        </authorList>
    </citation>
    <scope>NUCLEOTIDE SEQUENCE</scope>
</reference>
<sequence>MCVPRLWSHGLSRFNSVRERFLWSAFFASFMCEMEDTQKPLFQDRNSVWQGCLALKEKEIPIRMYYVSGNSNYLIDCLPFKGTYDTRFLSFKQIQKIKQVDLVTLNKKLNSDEHCILIGLPNSSNGLDKYEMAQKLKGSFVDYLNRKKSIGITYLYERGEEEETFVLYVFPNCEYTQKMLTKIFPKDNTLQHTAYVLFIIVKS</sequence>
<dbReference type="PROSITE" id="PS50917">
    <property type="entry name" value="SPOC"/>
    <property type="match status" value="1"/>
</dbReference>
<dbReference type="Proteomes" id="UP000887013">
    <property type="component" value="Unassembled WGS sequence"/>
</dbReference>
<comment type="caution">
    <text evidence="5">The sequence shown here is derived from an EMBL/GenBank/DDBJ whole genome shotgun (WGS) entry which is preliminary data.</text>
</comment>
<dbReference type="OrthoDB" id="6407164at2759"/>
<proteinExistence type="predicted"/>
<keyword evidence="2" id="KW-0694">RNA-binding</keyword>
<accession>A0A8X6QIC0</accession>
<comment type="subcellular location">
    <subcellularLocation>
        <location evidence="1">Nucleus</location>
    </subcellularLocation>
</comment>
<dbReference type="GO" id="GO:0003723">
    <property type="term" value="F:RNA binding"/>
    <property type="evidence" value="ECO:0007669"/>
    <property type="project" value="UniProtKB-KW"/>
</dbReference>
<dbReference type="Pfam" id="PF07744">
    <property type="entry name" value="SPOC"/>
    <property type="match status" value="1"/>
</dbReference>
<dbReference type="InterPro" id="IPR012921">
    <property type="entry name" value="SPOC_C"/>
</dbReference>
<protein>
    <submittedName>
        <fullName evidence="5">CLUMA_CG014204, isoform B</fullName>
    </submittedName>
</protein>
<keyword evidence="6" id="KW-1185">Reference proteome</keyword>
<dbReference type="EMBL" id="BMAW01082292">
    <property type="protein sequence ID" value="GFU28473.1"/>
    <property type="molecule type" value="Genomic_DNA"/>
</dbReference>
<evidence type="ECO:0000256" key="2">
    <source>
        <dbReference type="ARBA" id="ARBA00022884"/>
    </source>
</evidence>
<dbReference type="InterPro" id="IPR016194">
    <property type="entry name" value="SPOC-like_C_dom_sf"/>
</dbReference>
<dbReference type="Gene3D" id="2.40.290.10">
    <property type="match status" value="1"/>
</dbReference>
<keyword evidence="3" id="KW-0539">Nucleus</keyword>
<feature type="domain" description="SPOC" evidence="4">
    <location>
        <begin position="38"/>
        <end position="203"/>
    </location>
</feature>
<evidence type="ECO:0000313" key="6">
    <source>
        <dbReference type="Proteomes" id="UP000887013"/>
    </source>
</evidence>
<dbReference type="AlphaFoldDB" id="A0A8X6QIC0"/>
<evidence type="ECO:0000256" key="1">
    <source>
        <dbReference type="ARBA" id="ARBA00004123"/>
    </source>
</evidence>
<evidence type="ECO:0000259" key="4">
    <source>
        <dbReference type="PROSITE" id="PS50917"/>
    </source>
</evidence>
<name>A0A8X6QIC0_NEPPI</name>